<evidence type="ECO:0000256" key="1">
    <source>
        <dbReference type="ARBA" id="ARBA00007422"/>
    </source>
</evidence>
<reference evidence="4" key="1">
    <citation type="submission" date="2022-08" db="EMBL/GenBank/DDBJ databases">
        <title>Alicyclobacillus fastidiosus DSM 17978, complete genome.</title>
        <authorList>
            <person name="Wang Q."/>
            <person name="Cai R."/>
            <person name="Wang Z."/>
        </authorList>
    </citation>
    <scope>NUCLEOTIDE SEQUENCE</scope>
    <source>
        <strain evidence="4">DSM 17978</strain>
        <plasmid evidence="4">unnamed1</plasmid>
    </source>
</reference>
<protein>
    <recommendedName>
        <fullName evidence="3">Triosephosphate isomerase</fullName>
        <ecNumber evidence="3">5.3.1.1</ecNumber>
    </recommendedName>
</protein>
<dbReference type="PROSITE" id="PS00171">
    <property type="entry name" value="TIM_1"/>
    <property type="match status" value="1"/>
</dbReference>
<proteinExistence type="inferred from homology"/>
<keyword evidence="3" id="KW-0324">Glycolysis</keyword>
<keyword evidence="4" id="KW-0614">Plasmid</keyword>
<dbReference type="Proteomes" id="UP001164761">
    <property type="component" value="Plasmid unnamed1"/>
</dbReference>
<organism evidence="4 5">
    <name type="scientific">Alicyclobacillus fastidiosus</name>
    <dbReference type="NCBI Taxonomy" id="392011"/>
    <lineage>
        <taxon>Bacteria</taxon>
        <taxon>Bacillati</taxon>
        <taxon>Bacillota</taxon>
        <taxon>Bacilli</taxon>
        <taxon>Bacillales</taxon>
        <taxon>Alicyclobacillaceae</taxon>
        <taxon>Alicyclobacillus</taxon>
    </lineage>
</organism>
<evidence type="ECO:0000313" key="4">
    <source>
        <dbReference type="EMBL" id="WAH44787.1"/>
    </source>
</evidence>
<keyword evidence="3" id="KW-0312">Gluconeogenesis</keyword>
<comment type="pathway">
    <text evidence="3">Carbohydrate degradation; glycolysis; D-glyceraldehyde 3-phosphate from glycerone phosphate: step 1/1.</text>
</comment>
<keyword evidence="5" id="KW-1185">Reference proteome</keyword>
<evidence type="ECO:0000313" key="5">
    <source>
        <dbReference type="Proteomes" id="UP001164761"/>
    </source>
</evidence>
<comment type="subunit">
    <text evidence="3">Homodimer.</text>
</comment>
<dbReference type="RefSeq" id="WP_268008661.1">
    <property type="nucleotide sequence ID" value="NZ_BSUT01000003.1"/>
</dbReference>
<dbReference type="GO" id="GO:0016853">
    <property type="term" value="F:isomerase activity"/>
    <property type="evidence" value="ECO:0007669"/>
    <property type="project" value="UniProtKB-KW"/>
</dbReference>
<dbReference type="Gene3D" id="3.20.20.70">
    <property type="entry name" value="Aldolase class I"/>
    <property type="match status" value="1"/>
</dbReference>
<keyword evidence="3" id="KW-0963">Cytoplasm</keyword>
<keyword evidence="2 3" id="KW-0413">Isomerase</keyword>
<dbReference type="CDD" id="cd00311">
    <property type="entry name" value="TIM"/>
    <property type="match status" value="1"/>
</dbReference>
<sequence length="258" mass="28383">MKRGLWFGTNWKMNMTPGLARQWTDTVTAYMQNMPSDHRLFVMPPYPLIPQLLRDTEGTGLIVGAQNCHWESRGPYTGEISPALLKEIGAHNVLLGHAERRKQFDETDEVIGRKVSAALHAGLGVVLCIGEGATLKGKQTETRQFLEQQLAVALRDIPSIQPERLVVAYEPVWAIGVGGQPPQAEEVADALSSIRQTINQMVDECVPIVYGGSVTLQNGRSLLTKTETDGLFIGRHALDPSTFIQIIETAVGERSEVE</sequence>
<comment type="subcellular location">
    <subcellularLocation>
        <location evidence="3">Cytoplasm</location>
    </subcellularLocation>
</comment>
<dbReference type="InterPro" id="IPR000652">
    <property type="entry name" value="Triosephosphate_isomerase"/>
</dbReference>
<evidence type="ECO:0000256" key="3">
    <source>
        <dbReference type="RuleBase" id="RU363013"/>
    </source>
</evidence>
<dbReference type="PROSITE" id="PS51440">
    <property type="entry name" value="TIM_2"/>
    <property type="match status" value="1"/>
</dbReference>
<accession>A0ABY6ZPL5</accession>
<comment type="similarity">
    <text evidence="1 3">Belongs to the triosephosphate isomerase family.</text>
</comment>
<dbReference type="EMBL" id="CP104068">
    <property type="protein sequence ID" value="WAH44787.1"/>
    <property type="molecule type" value="Genomic_DNA"/>
</dbReference>
<comment type="catalytic activity">
    <reaction evidence="3">
        <text>D-glyceraldehyde 3-phosphate = dihydroxyacetone phosphate</text>
        <dbReference type="Rhea" id="RHEA:18585"/>
        <dbReference type="ChEBI" id="CHEBI:57642"/>
        <dbReference type="ChEBI" id="CHEBI:59776"/>
        <dbReference type="EC" id="5.3.1.1"/>
    </reaction>
</comment>
<evidence type="ECO:0000256" key="2">
    <source>
        <dbReference type="ARBA" id="ARBA00023235"/>
    </source>
</evidence>
<gene>
    <name evidence="4" type="ORF">NZD89_28435</name>
</gene>
<dbReference type="Pfam" id="PF00121">
    <property type="entry name" value="TIM"/>
    <property type="match status" value="1"/>
</dbReference>
<dbReference type="PANTHER" id="PTHR21139">
    <property type="entry name" value="TRIOSEPHOSPHATE ISOMERASE"/>
    <property type="match status" value="1"/>
</dbReference>
<dbReference type="InterPro" id="IPR020861">
    <property type="entry name" value="Triosephosphate_isomerase_AS"/>
</dbReference>
<geneLocation type="plasmid" evidence="4 5">
    <name>unnamed1</name>
</geneLocation>
<dbReference type="InterPro" id="IPR035990">
    <property type="entry name" value="TIM_sf"/>
</dbReference>
<dbReference type="SUPFAM" id="SSF51351">
    <property type="entry name" value="Triosephosphate isomerase (TIM)"/>
    <property type="match status" value="1"/>
</dbReference>
<comment type="pathway">
    <text evidence="3">Carbohydrate biosynthesis; gluconeogenesis.</text>
</comment>
<dbReference type="InterPro" id="IPR013785">
    <property type="entry name" value="Aldolase_TIM"/>
</dbReference>
<dbReference type="PANTHER" id="PTHR21139:SF42">
    <property type="entry name" value="TRIOSEPHOSPHATE ISOMERASE"/>
    <property type="match status" value="1"/>
</dbReference>
<dbReference type="EC" id="5.3.1.1" evidence="3"/>
<name>A0ABY6ZPL5_9BACL</name>